<reference evidence="3" key="1">
    <citation type="submission" date="2025-08" db="UniProtKB">
        <authorList>
            <consortium name="RefSeq"/>
        </authorList>
    </citation>
    <scope>IDENTIFICATION</scope>
    <source>
        <tissue evidence="3">Young leaves</tissue>
    </source>
</reference>
<protein>
    <submittedName>
        <fullName evidence="3">Uncharacterized protein LOC111486713</fullName>
    </submittedName>
</protein>
<keyword evidence="1" id="KW-0812">Transmembrane</keyword>
<dbReference type="AlphaFoldDB" id="A0A6J1JR55"/>
<evidence type="ECO:0000313" key="2">
    <source>
        <dbReference type="Proteomes" id="UP000504608"/>
    </source>
</evidence>
<dbReference type="Proteomes" id="UP000504608">
    <property type="component" value="Unplaced"/>
</dbReference>
<keyword evidence="2" id="KW-1185">Reference proteome</keyword>
<accession>A0A6J1JR55</accession>
<dbReference type="KEGG" id="cmax:111486713"/>
<dbReference type="GeneID" id="111486713"/>
<gene>
    <name evidence="3" type="primary">LOC111486713</name>
</gene>
<dbReference type="RefSeq" id="XP_022989713.1">
    <property type="nucleotide sequence ID" value="XM_023133945.1"/>
</dbReference>
<proteinExistence type="predicted"/>
<keyword evidence="1" id="KW-1133">Transmembrane helix</keyword>
<organism evidence="2 3">
    <name type="scientific">Cucurbita maxima</name>
    <name type="common">Pumpkin</name>
    <name type="synonym">Winter squash</name>
    <dbReference type="NCBI Taxonomy" id="3661"/>
    <lineage>
        <taxon>Eukaryota</taxon>
        <taxon>Viridiplantae</taxon>
        <taxon>Streptophyta</taxon>
        <taxon>Embryophyta</taxon>
        <taxon>Tracheophyta</taxon>
        <taxon>Spermatophyta</taxon>
        <taxon>Magnoliopsida</taxon>
        <taxon>eudicotyledons</taxon>
        <taxon>Gunneridae</taxon>
        <taxon>Pentapetalae</taxon>
        <taxon>rosids</taxon>
        <taxon>fabids</taxon>
        <taxon>Cucurbitales</taxon>
        <taxon>Cucurbitaceae</taxon>
        <taxon>Cucurbiteae</taxon>
        <taxon>Cucurbita</taxon>
    </lineage>
</organism>
<keyword evidence="1" id="KW-0472">Membrane</keyword>
<name>A0A6J1JR55_CUCMA</name>
<evidence type="ECO:0000256" key="1">
    <source>
        <dbReference type="SAM" id="Phobius"/>
    </source>
</evidence>
<evidence type="ECO:0000313" key="3">
    <source>
        <dbReference type="RefSeq" id="XP_022989713.1"/>
    </source>
</evidence>
<sequence>MRIQDFNPIMDAIYLFSNYINQIANLCFSQYSFSMVTSHPTLYFTARLHIFGNFCVNYYVDDPFSTNVSLQYFRDATVAVAGTGFDTITMSLDNPFQATLISENSTPLGPVPKSKLCLPLFAYIPSVQDASVIRARHFNVKAECFNYILYHVPVFPDTPVYITTTASRVRFSTTTQEFNLTAEAGQCSTVGYGLEQTQFRILLKPRLFFSSLPLITGKYIGFYATTISGCLMVVPTNSLLVSYLVHFLPF</sequence>
<feature type="transmembrane region" description="Helical" evidence="1">
    <location>
        <begin position="220"/>
        <end position="245"/>
    </location>
</feature>